<dbReference type="Gene3D" id="1.20.120.30">
    <property type="entry name" value="Aspartate receptor, ligand-binding domain"/>
    <property type="match status" value="1"/>
</dbReference>
<gene>
    <name evidence="2" type="ORF">KAK03_04740</name>
</gene>
<dbReference type="AlphaFoldDB" id="A0A940YB51"/>
<name>A0A940YB51_9BURK</name>
<keyword evidence="3" id="KW-1185">Reference proteome</keyword>
<evidence type="ECO:0000313" key="3">
    <source>
        <dbReference type="Proteomes" id="UP000676246"/>
    </source>
</evidence>
<comment type="caution">
    <text evidence="2">The sequence shown here is derived from an EMBL/GenBank/DDBJ whole genome shotgun (WGS) entry which is preliminary data.</text>
</comment>
<organism evidence="2 3">
    <name type="scientific">Ideonella alba</name>
    <dbReference type="NCBI Taxonomy" id="2824118"/>
    <lineage>
        <taxon>Bacteria</taxon>
        <taxon>Pseudomonadati</taxon>
        <taxon>Pseudomonadota</taxon>
        <taxon>Betaproteobacteria</taxon>
        <taxon>Burkholderiales</taxon>
        <taxon>Sphaerotilaceae</taxon>
        <taxon>Ideonella</taxon>
    </lineage>
</organism>
<accession>A0A940YB51</accession>
<dbReference type="InterPro" id="IPR025991">
    <property type="entry name" value="Chemoreceptor_zinc-bind_dom"/>
</dbReference>
<dbReference type="EMBL" id="JAGQDD010000002">
    <property type="protein sequence ID" value="MBQ0929786.1"/>
    <property type="molecule type" value="Genomic_DNA"/>
</dbReference>
<reference evidence="2 3" key="1">
    <citation type="submission" date="2021-04" db="EMBL/GenBank/DDBJ databases">
        <title>The genome sequence of Ideonella sp. 3Y2.</title>
        <authorList>
            <person name="Liu Y."/>
        </authorList>
    </citation>
    <scope>NUCLEOTIDE SEQUENCE [LARGE SCALE GENOMIC DNA]</scope>
    <source>
        <strain evidence="2 3">3Y2</strain>
    </source>
</reference>
<evidence type="ECO:0000259" key="1">
    <source>
        <dbReference type="Pfam" id="PF13682"/>
    </source>
</evidence>
<sequence length="119" mass="12676">MDLNQAAQAHAEWKVKLRMAIAKKDQLDVRTVSADNCCPLGQWLHGEAKTRWSQLPAYRDVVTKHASFHREAGAVAAAINQGLYSKAEGMLGAGTPYANATSAVGSAILGLKKEVGSTV</sequence>
<protein>
    <submittedName>
        <fullName evidence="2">CZB domain-containing protein</fullName>
    </submittedName>
</protein>
<proteinExistence type="predicted"/>
<dbReference type="Proteomes" id="UP000676246">
    <property type="component" value="Unassembled WGS sequence"/>
</dbReference>
<dbReference type="Pfam" id="PF13682">
    <property type="entry name" value="CZB"/>
    <property type="match status" value="1"/>
</dbReference>
<evidence type="ECO:0000313" key="2">
    <source>
        <dbReference type="EMBL" id="MBQ0929786.1"/>
    </source>
</evidence>
<feature type="domain" description="Chemoreceptor zinc-binding" evidence="1">
    <location>
        <begin position="10"/>
        <end position="75"/>
    </location>
</feature>
<dbReference type="RefSeq" id="WP_210852035.1">
    <property type="nucleotide sequence ID" value="NZ_JAGQDD010000002.1"/>
</dbReference>